<feature type="coiled-coil region" evidence="1">
    <location>
        <begin position="141"/>
        <end position="168"/>
    </location>
</feature>
<keyword evidence="1" id="KW-0175">Coiled coil</keyword>
<organism evidence="2">
    <name type="scientific">marine metagenome</name>
    <dbReference type="NCBI Taxonomy" id="408172"/>
    <lineage>
        <taxon>unclassified sequences</taxon>
        <taxon>metagenomes</taxon>
        <taxon>ecological metagenomes</taxon>
    </lineage>
</organism>
<name>A0A381RTU5_9ZZZZ</name>
<dbReference type="EMBL" id="UINC01002138">
    <property type="protein sequence ID" value="SUZ93347.1"/>
    <property type="molecule type" value="Genomic_DNA"/>
</dbReference>
<protein>
    <submittedName>
        <fullName evidence="2">Uncharacterized protein</fullName>
    </submittedName>
</protein>
<proteinExistence type="predicted"/>
<gene>
    <name evidence="2" type="ORF">METZ01_LOCUS46201</name>
</gene>
<reference evidence="2" key="1">
    <citation type="submission" date="2018-05" db="EMBL/GenBank/DDBJ databases">
        <authorList>
            <person name="Lanie J.A."/>
            <person name="Ng W.-L."/>
            <person name="Kazmierczak K.M."/>
            <person name="Andrzejewski T.M."/>
            <person name="Davidsen T.M."/>
            <person name="Wayne K.J."/>
            <person name="Tettelin H."/>
            <person name="Glass J.I."/>
            <person name="Rusch D."/>
            <person name="Podicherti R."/>
            <person name="Tsui H.-C.T."/>
            <person name="Winkler M.E."/>
        </authorList>
    </citation>
    <scope>NUCLEOTIDE SEQUENCE</scope>
</reference>
<accession>A0A381RTU5</accession>
<evidence type="ECO:0000313" key="2">
    <source>
        <dbReference type="EMBL" id="SUZ93347.1"/>
    </source>
</evidence>
<sequence>MPQPECKGLTLLTDVMINATVCKLGPRVGQITVPYSDDIEIVLDVAETIQRRLPDPHSHWNGFWNNNQFHNRGLEDDRHLETWVRNSKTGANTKVCIAATGSSVPAIDDCVSFVLWAEAGFPYPPHTLEDRILYVRDPEHYETKERRARLAREEAQRAELLRMDLSRKKSLAQHSALLELELECRRVRNLGWHELIAEHESAGPPTDAISSALYDLRITLLSLPAPGIQ</sequence>
<evidence type="ECO:0000256" key="1">
    <source>
        <dbReference type="SAM" id="Coils"/>
    </source>
</evidence>
<dbReference type="AlphaFoldDB" id="A0A381RTU5"/>